<reference evidence="11" key="1">
    <citation type="journal article" date="2019" name="Int. J. Syst. Evol. Microbiol.">
        <title>The Global Catalogue of Microorganisms (GCM) 10K type strain sequencing project: providing services to taxonomists for standard genome sequencing and annotation.</title>
        <authorList>
            <consortium name="The Broad Institute Genomics Platform"/>
            <consortium name="The Broad Institute Genome Sequencing Center for Infectious Disease"/>
            <person name="Wu L."/>
            <person name="Ma J."/>
        </authorList>
    </citation>
    <scope>NUCLEOTIDE SEQUENCE [LARGE SCALE GENOMIC DNA]</scope>
    <source>
        <strain evidence="11">JCM 17919</strain>
    </source>
</reference>
<feature type="transmembrane region" description="Helical" evidence="7">
    <location>
        <begin position="296"/>
        <end position="318"/>
    </location>
</feature>
<sequence>MRRIIEITGSSFRMALQELWKNKLRTFLSLFGITIGIFCIIGVLSTVQSLERNLQNEIKSLGSNSIYIDKWDYSAGGGNDYPWWKYVKRPSPKIEELAAIKERTPTAKYASFEINVQDKVQVGDQALKGVTIYGVTEDFAATQSLEVRFGRMLSDAEYSRGINSVLVGYEVAEKLFPAPGRAVGAPLTVRGKKCVVTGVISKQGKQMIGGWNFDQSVVMPYRFARSLMDERRADPLIIVQARDGVSTKALQDDLRAVLRAQHRLSPRQEDDFALNDINDFSSSISDAFVAVNTGGWAIAALSLIVGMFGVANIMFVTVKERTPQIGLKKALGAKSGVILTEFLLESAFLCVIGGAIGIALVFGLTTVISAVADFPISISSSLLLLAIGICISVGLLAGIIPAYRAAKLNPVVAIRS</sequence>
<keyword evidence="3 7" id="KW-0812">Transmembrane</keyword>
<organism evidence="10 11">
    <name type="scientific">Flaviaesturariibacter amylovorans</name>
    <dbReference type="NCBI Taxonomy" id="1084520"/>
    <lineage>
        <taxon>Bacteria</taxon>
        <taxon>Pseudomonadati</taxon>
        <taxon>Bacteroidota</taxon>
        <taxon>Chitinophagia</taxon>
        <taxon>Chitinophagales</taxon>
        <taxon>Chitinophagaceae</taxon>
        <taxon>Flaviaestuariibacter</taxon>
    </lineage>
</organism>
<dbReference type="EMBL" id="BAABGY010000007">
    <property type="protein sequence ID" value="GAA4328696.1"/>
    <property type="molecule type" value="Genomic_DNA"/>
</dbReference>
<keyword evidence="5 7" id="KW-0472">Membrane</keyword>
<evidence type="ECO:0000259" key="9">
    <source>
        <dbReference type="Pfam" id="PF12704"/>
    </source>
</evidence>
<comment type="similarity">
    <text evidence="6">Belongs to the ABC-4 integral membrane protein family.</text>
</comment>
<dbReference type="RefSeq" id="WP_345255320.1">
    <property type="nucleotide sequence ID" value="NZ_BAABGY010000007.1"/>
</dbReference>
<accession>A0ABP8GRF3</accession>
<feature type="transmembrane region" description="Helical" evidence="7">
    <location>
        <begin position="378"/>
        <end position="400"/>
    </location>
</feature>
<evidence type="ECO:0000256" key="3">
    <source>
        <dbReference type="ARBA" id="ARBA00022692"/>
    </source>
</evidence>
<keyword evidence="11" id="KW-1185">Reference proteome</keyword>
<dbReference type="Pfam" id="PF12704">
    <property type="entry name" value="MacB_PCD"/>
    <property type="match status" value="1"/>
</dbReference>
<feature type="transmembrane region" description="Helical" evidence="7">
    <location>
        <begin position="339"/>
        <end position="372"/>
    </location>
</feature>
<name>A0ABP8GRF3_9BACT</name>
<dbReference type="PANTHER" id="PTHR30572:SF4">
    <property type="entry name" value="ABC TRANSPORTER PERMEASE YTRF"/>
    <property type="match status" value="1"/>
</dbReference>
<evidence type="ECO:0000256" key="4">
    <source>
        <dbReference type="ARBA" id="ARBA00022989"/>
    </source>
</evidence>
<evidence type="ECO:0000256" key="5">
    <source>
        <dbReference type="ARBA" id="ARBA00023136"/>
    </source>
</evidence>
<gene>
    <name evidence="10" type="ORF">GCM10023184_18730</name>
</gene>
<proteinExistence type="inferred from homology"/>
<feature type="domain" description="MacB-like periplasmic core" evidence="9">
    <location>
        <begin position="26"/>
        <end position="256"/>
    </location>
</feature>
<evidence type="ECO:0000259" key="8">
    <source>
        <dbReference type="Pfam" id="PF02687"/>
    </source>
</evidence>
<evidence type="ECO:0000256" key="6">
    <source>
        <dbReference type="ARBA" id="ARBA00038076"/>
    </source>
</evidence>
<comment type="subcellular location">
    <subcellularLocation>
        <location evidence="1">Cell membrane</location>
        <topology evidence="1">Multi-pass membrane protein</topology>
    </subcellularLocation>
</comment>
<evidence type="ECO:0000313" key="10">
    <source>
        <dbReference type="EMBL" id="GAA4328696.1"/>
    </source>
</evidence>
<keyword evidence="4 7" id="KW-1133">Transmembrane helix</keyword>
<evidence type="ECO:0000256" key="1">
    <source>
        <dbReference type="ARBA" id="ARBA00004651"/>
    </source>
</evidence>
<dbReference type="Proteomes" id="UP001501725">
    <property type="component" value="Unassembled WGS sequence"/>
</dbReference>
<dbReference type="InterPro" id="IPR025857">
    <property type="entry name" value="MacB_PCD"/>
</dbReference>
<evidence type="ECO:0000256" key="7">
    <source>
        <dbReference type="SAM" id="Phobius"/>
    </source>
</evidence>
<dbReference type="PANTHER" id="PTHR30572">
    <property type="entry name" value="MEMBRANE COMPONENT OF TRANSPORTER-RELATED"/>
    <property type="match status" value="1"/>
</dbReference>
<dbReference type="InterPro" id="IPR050250">
    <property type="entry name" value="Macrolide_Exporter_MacB"/>
</dbReference>
<keyword evidence="2" id="KW-1003">Cell membrane</keyword>
<dbReference type="Pfam" id="PF02687">
    <property type="entry name" value="FtsX"/>
    <property type="match status" value="1"/>
</dbReference>
<protein>
    <submittedName>
        <fullName evidence="10">ABC transporter permease</fullName>
    </submittedName>
</protein>
<evidence type="ECO:0000313" key="11">
    <source>
        <dbReference type="Proteomes" id="UP001501725"/>
    </source>
</evidence>
<comment type="caution">
    <text evidence="10">The sequence shown here is derived from an EMBL/GenBank/DDBJ whole genome shotgun (WGS) entry which is preliminary data.</text>
</comment>
<feature type="transmembrane region" description="Helical" evidence="7">
    <location>
        <begin position="27"/>
        <end position="47"/>
    </location>
</feature>
<feature type="domain" description="ABC3 transporter permease C-terminal" evidence="8">
    <location>
        <begin position="297"/>
        <end position="410"/>
    </location>
</feature>
<dbReference type="InterPro" id="IPR003838">
    <property type="entry name" value="ABC3_permease_C"/>
</dbReference>
<evidence type="ECO:0000256" key="2">
    <source>
        <dbReference type="ARBA" id="ARBA00022475"/>
    </source>
</evidence>